<dbReference type="GO" id="GO:0009653">
    <property type="term" value="P:anatomical structure morphogenesis"/>
    <property type="evidence" value="ECO:0007669"/>
    <property type="project" value="TreeGrafter"/>
</dbReference>
<organism evidence="2 3">
    <name type="scientific">Schistosoma bovis</name>
    <name type="common">Blood fluke</name>
    <dbReference type="NCBI Taxonomy" id="6184"/>
    <lineage>
        <taxon>Eukaryota</taxon>
        <taxon>Metazoa</taxon>
        <taxon>Spiralia</taxon>
        <taxon>Lophotrochozoa</taxon>
        <taxon>Platyhelminthes</taxon>
        <taxon>Trematoda</taxon>
        <taxon>Digenea</taxon>
        <taxon>Strigeidida</taxon>
        <taxon>Schistosomatoidea</taxon>
        <taxon>Schistosomatidae</taxon>
        <taxon>Schistosoma</taxon>
    </lineage>
</organism>
<gene>
    <name evidence="2" type="ORF">DC041_0006189</name>
</gene>
<comment type="caution">
    <text evidence="2">The sequence shown here is derived from an EMBL/GenBank/DDBJ whole genome shotgun (WGS) entry which is preliminary data.</text>
</comment>
<keyword evidence="3" id="KW-1185">Reference proteome</keyword>
<reference evidence="2 3" key="1">
    <citation type="journal article" date="2019" name="PLoS Pathog.">
        <title>Genome sequence of the bovine parasite Schistosoma bovis Tanzania.</title>
        <authorList>
            <person name="Oey H."/>
            <person name="Zakrzewski M."/>
            <person name="Gobert G."/>
            <person name="Gravermann K."/>
            <person name="Stoye J."/>
            <person name="Jones M."/>
            <person name="Mcmanus D."/>
            <person name="Krause L."/>
        </authorList>
    </citation>
    <scope>NUCLEOTIDE SEQUENCE [LARGE SCALE GENOMIC DNA]</scope>
    <source>
        <strain evidence="2 3">TAN1997</strain>
    </source>
</reference>
<accession>A0A430QS10</accession>
<evidence type="ECO:0000256" key="1">
    <source>
        <dbReference type="SAM" id="Phobius"/>
    </source>
</evidence>
<sequence>MNSSTYSNIQRHLTLEVGKPEFMNNGNNRYFCLYCIRNYMLKASIKSDINTEQYLNLFLFRKFSLRSPRSIIKTKDKISLFNKTRNMIPTFMLPAVNSVPVRAVSIHSSNLMPSPSSNIMNEFNQVTFLHYRFDVVQIKYGIIQIKVDDDQATWKQTTTFTGLQVIEQKVRYISLVAQPENTQTAFNDRIHITCFRNLEKSNIMRLVLPVNFIRIHISITVNRPLLIYVSTVNDKINPHLIGMEGRTARLDSRYLEVRAEPWEKDSLIWFTVTKIPIHGHLFLVNRSSQQTNTNKEFDDKIYLGVSSQFTQEDLRAGNLFYTFRRVLDDSSERTSDVSSKRFSLIDEFKYRVNVEGAQPKTIYDFRIVIKEISSTTSISTVKFSPTIINRGGIVEEGGDLTLTPELFYAKHLQCQNNSVQKSSNELFQDYDLYFQILSLPEHGTLLIKSPYNSTLTNLINLTEYNHKLINYNLLIYRHNDEEEFKDSFQFQFFCRQTPISHSYDDANDDITVHLTGLSHTSVDELFGQPVTSIFRIRIIPVNDNPPNLYITPLFVEFNTTNNTLSKSFKIIDKDKNLQNDYFDNKNDDNNNNNNDESIYKRGDFWIYWEENKNFHRKDIIYPSLGYFIQNLDMTVSRRFKYSELTNGLINFKHMGLPTGQVNLKVMDGKFTVTKQLTINATKPTFLVLQPSRITLRSNGRVFIPIEVGGLSHTSVDELFGQPVTSIFRIRIIPVNDNPPNLYITPLFVEFNTTNNTLSKSFKIIDKDKNLQNDYFDNKNDDNNNNNNDESIYKRGDFWIYWEENKNFHRKDIIYPSLGYFIQNLDMTVSRRFKYSELTNGLINFKHMGLPTGQVNLKVITNVHLDPNHIQIDVIRSGCFGKLVLFGLTDQSTNWTYNDLLQFPLYYKYIKSWSQSKYQNITSFKNAARSLYCKLLYSSNKNDKKDDSVTLRSDEVYLFFSTTFSGHILQKEVRLSILLNELKLWNDGNTNEANDVKFTSDELTVETGKSVVVQPNFFLNNNNTRSFSQIPIIVNQEPRYGILHLCTTNFKISPIKYFTLADLFSGRILYESLTNRLNTIQPYYKQRLLVKDCITVFLLNNQFHYGMNDYMSDQINNETEIESRQVICILIMQKGLDVKHWDLALEAKNYRSLTDSKLTPLLNKEYPVRHDEPFIARNVGSFSTTSKNTKYDTTQLSESILELDAPYTHKKYITSSNGDPKKNVKTLYTVKNGPSYGLIISKKLNRTVRLFSDVDLATNDIYYQNFGNNSISEDSVDLTVLELTTKTMTVNPVKIKFTLNEMNPRPYLKACRPMRILTGSSAVIHTDYLNAALTSGFNSGSQKGTACGFAFVLIYNLHRSEIYQFQIIPGTVELNVISNRTLLVFPKGFEIITPHHINTQIKFSALKPMDYESNSTALENNNLSNTSSSLENELGLYVVYKVLSQPTHGSIVRFSVTDRNHLAVWNDSVYEFTQEEIELGRIAYTFHPNKWRINRNHFTLLQYNSDIEDEYIVSASIVKRTTIMNKDNEKNYNNNNNKKDHNITDISNYDDYAEHLTSQIIFGSISISYDYIFKYNQNRLLNINPLILHNGHTVEITLNHINPNPVRDFFKNNKSESKNLKIERTPEHGALWLGSKRMKTGSVIPGLLSGELEEKLIYQHDGSLTKKDSFELLVYQLNRSLTSYELPIIFPIQIVPNLNTSLKLIYPGIQINRNNLLSISKTLITVEMNDYVTITNEHLYVQHEFIQPQFIYIHFKILPKYGKLYYSYNSFKQEHDILTPECETLYKVTQNDVNLKRLRYFANNVDGSKQDPNIALYDSVTFEIYQNEYPNLQMNKLSGVLQFQIILNNIMLNNSVQLTLLQNETKLWLDAEMLQVQSSRWKNYQHDYQTNHFTFFHIKQLPSYGKVFVDTIPIHRFSYTQLEQNRVYYEKTNFSSPHDSFTIAIKKFVCGTSLRTRSNIFGWLPDELSSEHSSYMTLTVSITVQSLISFDTLYATPGKMTKINAENLEISKFHELLHKYNIPNQISTKNNRKVMSITMFTFPTGTMLKSGRFYINNRLVISSGYLNDKLTSSIGISLQDFLSNNVYFEAYQIPNESIEIYEETIPYIFTLGTFYTPQMYFITSDPIFVQPGYGDLKISIKNFLFPTTANNSFTNNDGINRSVSISSPSAVSSTSKLDMIKNISRYSGTGRIAFTIAGLALSLAFISVVIICSIGCCIYKRKNKTSKNIIGMSNQSAEKVSTSFPLTMTTLTRETVNSPNKHILKSNHDSIELCSVHEISDSEKLHSDEGVNNLTSSNQSSRVTCDNKVDINRIITVEPSVQSAQDFSCNCDFSGAVVYWTTDMEAARAIPSIRCQSDDNFSNYGNYYTNHAFHLISTNDKIISQSPILSSPIPSNILRTQQHTAQLSSPVLLAQLPTTSLNLPHLTFFSPSEAANQINMNVVPLESQFLNASKVENEKNNSKRKVENIQISSEIADQNNLKSFDKVTESRCDDSLCNESQKCNSTNTPLICIQNNVYGKHFDVSHMNEVI</sequence>
<keyword evidence="1" id="KW-1133">Transmembrane helix</keyword>
<dbReference type="STRING" id="6184.A0A430QS10"/>
<proteinExistence type="predicted"/>
<dbReference type="PANTHER" id="PTHR45739">
    <property type="entry name" value="MATRIX PROTEIN, PUTATIVE-RELATED"/>
    <property type="match status" value="1"/>
</dbReference>
<dbReference type="EMBL" id="QMKO01001441">
    <property type="protein sequence ID" value="RTG90493.1"/>
    <property type="molecule type" value="Genomic_DNA"/>
</dbReference>
<protein>
    <recommendedName>
        <fullName evidence="4">Chondroitin sulfate proteoglycan 4</fullName>
    </recommendedName>
</protein>
<dbReference type="InterPro" id="IPR051561">
    <property type="entry name" value="FRAS1_ECM"/>
</dbReference>
<dbReference type="Proteomes" id="UP000290809">
    <property type="component" value="Unassembled WGS sequence"/>
</dbReference>
<feature type="transmembrane region" description="Helical" evidence="1">
    <location>
        <begin position="2191"/>
        <end position="2218"/>
    </location>
</feature>
<keyword evidence="1" id="KW-0812">Transmembrane</keyword>
<evidence type="ECO:0008006" key="4">
    <source>
        <dbReference type="Google" id="ProtNLM"/>
    </source>
</evidence>
<evidence type="ECO:0000313" key="3">
    <source>
        <dbReference type="Proteomes" id="UP000290809"/>
    </source>
</evidence>
<dbReference type="PANTHER" id="PTHR45739:SF12">
    <property type="entry name" value="CHONDROITIN SULFATE PROTEOGLYCAN 4-LIKE ISOFORM X2"/>
    <property type="match status" value="1"/>
</dbReference>
<name>A0A430QS10_SCHBO</name>
<keyword evidence="1" id="KW-0472">Membrane</keyword>
<evidence type="ECO:0000313" key="2">
    <source>
        <dbReference type="EMBL" id="RTG90493.1"/>
    </source>
</evidence>